<dbReference type="GO" id="GO:0006508">
    <property type="term" value="P:proteolysis"/>
    <property type="evidence" value="ECO:0007669"/>
    <property type="project" value="UniProtKB-KW"/>
</dbReference>
<dbReference type="InterPro" id="IPR001478">
    <property type="entry name" value="PDZ"/>
</dbReference>
<evidence type="ECO:0000256" key="4">
    <source>
        <dbReference type="SAM" id="MobiDB-lite"/>
    </source>
</evidence>
<evidence type="ECO:0000256" key="2">
    <source>
        <dbReference type="ARBA" id="ARBA00022670"/>
    </source>
</evidence>
<dbReference type="OrthoDB" id="9758917at2"/>
<organism evidence="6 7">
    <name type="scientific">Kocuria rosea subsp. polaris</name>
    <dbReference type="NCBI Taxonomy" id="136273"/>
    <lineage>
        <taxon>Bacteria</taxon>
        <taxon>Bacillati</taxon>
        <taxon>Actinomycetota</taxon>
        <taxon>Actinomycetes</taxon>
        <taxon>Micrococcales</taxon>
        <taxon>Micrococcaceae</taxon>
        <taxon>Kocuria</taxon>
    </lineage>
</organism>
<accession>A0A0W8I846</accession>
<sequence length="495" mass="48858">MSEPRDPRSGADPQLTQPLPPVTGRPAHDPWASGAEQDAPPVYGARDGRDAGPFPGAWQGAGDHAGRQPWGHAGGNGNGNGDGNGAGPGRGRRRFSGGSLVTGMVLAALVGAGAAVGTDVLLDDGGTVPAAGGSTTSSIIVNDQDEVNAVTAAAVKASPSVVTISASGGGQNGSGSGVIIDDVGHILTNTHVVTLDGTTSSPAIEVQLDDGRVLPAEVVGTDPLSDLAVLKVDAPGLTPATLGSLDDVNVGDTAIAIGAPLGLAGTVTDGIVSTLDRTITVASSAAPSTPPEGESDERGDGNDFFFDLPDQNGGPGGRSQGSSPSVYLNVIQTDAAINPGNSGGPLIGTNGEVIGINVAIASAGSGTEAGNIGVGFSIPVDTAKRVAEEIINNGRATHGYLGTSVSAAPGAEGRSRAFSDGAAVQQVVPGSPADDAGLEVDDVITQFNGHRIQDANSLTAAVRELPAGGTGPMTFVRDGEERTVEVTVGDAADQQ</sequence>
<reference evidence="7" key="1">
    <citation type="submission" date="2015-12" db="EMBL/GenBank/DDBJ databases">
        <authorList>
            <person name="Nair G.R."/>
            <person name="Kaur G."/>
            <person name="Mayilraj S."/>
        </authorList>
    </citation>
    <scope>NUCLEOTIDE SEQUENCE [LARGE SCALE GENOMIC DNA]</scope>
    <source>
        <strain evidence="7">CD08_4</strain>
    </source>
</reference>
<dbReference type="PROSITE" id="PS50106">
    <property type="entry name" value="PDZ"/>
    <property type="match status" value="1"/>
</dbReference>
<dbReference type="SUPFAM" id="SSF50494">
    <property type="entry name" value="Trypsin-like serine proteases"/>
    <property type="match status" value="1"/>
</dbReference>
<dbReference type="Pfam" id="PF13180">
    <property type="entry name" value="PDZ_2"/>
    <property type="match status" value="1"/>
</dbReference>
<feature type="region of interest" description="Disordered" evidence="4">
    <location>
        <begin position="281"/>
        <end position="324"/>
    </location>
</feature>
<dbReference type="PANTHER" id="PTHR43343:SF3">
    <property type="entry name" value="PROTEASE DO-LIKE 8, CHLOROPLASTIC"/>
    <property type="match status" value="1"/>
</dbReference>
<evidence type="ECO:0000259" key="5">
    <source>
        <dbReference type="PROSITE" id="PS50106"/>
    </source>
</evidence>
<dbReference type="InterPro" id="IPR036034">
    <property type="entry name" value="PDZ_sf"/>
</dbReference>
<keyword evidence="3" id="KW-0378">Hydrolase</keyword>
<comment type="caution">
    <text evidence="6">The sequence shown here is derived from an EMBL/GenBank/DDBJ whole genome shotgun (WGS) entry which is preliminary data.</text>
</comment>
<evidence type="ECO:0000256" key="3">
    <source>
        <dbReference type="ARBA" id="ARBA00022801"/>
    </source>
</evidence>
<dbReference type="InterPro" id="IPR009003">
    <property type="entry name" value="Peptidase_S1_PA"/>
</dbReference>
<feature type="compositionally biased region" description="Gly residues" evidence="4">
    <location>
        <begin position="72"/>
        <end position="89"/>
    </location>
</feature>
<proteinExistence type="inferred from homology"/>
<evidence type="ECO:0000256" key="1">
    <source>
        <dbReference type="ARBA" id="ARBA00010541"/>
    </source>
</evidence>
<dbReference type="PRINTS" id="PR00834">
    <property type="entry name" value="PROTEASES2C"/>
</dbReference>
<dbReference type="Pfam" id="PF13365">
    <property type="entry name" value="Trypsin_2"/>
    <property type="match status" value="1"/>
</dbReference>
<feature type="domain" description="PDZ" evidence="5">
    <location>
        <begin position="390"/>
        <end position="454"/>
    </location>
</feature>
<feature type="region of interest" description="Disordered" evidence="4">
    <location>
        <begin position="1"/>
        <end position="95"/>
    </location>
</feature>
<comment type="similarity">
    <text evidence="1">Belongs to the peptidase S1C family.</text>
</comment>
<dbReference type="Gene3D" id="2.30.42.10">
    <property type="match status" value="1"/>
</dbReference>
<dbReference type="InterPro" id="IPR051201">
    <property type="entry name" value="Chloro_Bact_Ser_Proteases"/>
</dbReference>
<dbReference type="GO" id="GO:0004252">
    <property type="term" value="F:serine-type endopeptidase activity"/>
    <property type="evidence" value="ECO:0007669"/>
    <property type="project" value="InterPro"/>
</dbReference>
<dbReference type="STRING" id="136273.GY22_10985"/>
<protein>
    <recommendedName>
        <fullName evidence="5">PDZ domain-containing protein</fullName>
    </recommendedName>
</protein>
<dbReference type="Gene3D" id="2.40.10.10">
    <property type="entry name" value="Trypsin-like serine proteases"/>
    <property type="match status" value="2"/>
</dbReference>
<evidence type="ECO:0000313" key="6">
    <source>
        <dbReference type="EMBL" id="KUG55536.1"/>
    </source>
</evidence>
<dbReference type="InterPro" id="IPR043504">
    <property type="entry name" value="Peptidase_S1_PA_chymotrypsin"/>
</dbReference>
<dbReference type="AlphaFoldDB" id="A0A0W8I846"/>
<evidence type="ECO:0000313" key="7">
    <source>
        <dbReference type="Proteomes" id="UP000053512"/>
    </source>
</evidence>
<keyword evidence="2" id="KW-0645">Protease</keyword>
<dbReference type="InterPro" id="IPR001940">
    <property type="entry name" value="Peptidase_S1C"/>
</dbReference>
<gene>
    <name evidence="6" type="ORF">AVL61_05230</name>
</gene>
<dbReference type="EMBL" id="LQBK01000033">
    <property type="protein sequence ID" value="KUG55536.1"/>
    <property type="molecule type" value="Genomic_DNA"/>
</dbReference>
<dbReference type="Proteomes" id="UP000053512">
    <property type="component" value="Unassembled WGS sequence"/>
</dbReference>
<dbReference type="SMART" id="SM00228">
    <property type="entry name" value="PDZ"/>
    <property type="match status" value="1"/>
</dbReference>
<dbReference type="SUPFAM" id="SSF50156">
    <property type="entry name" value="PDZ domain-like"/>
    <property type="match status" value="1"/>
</dbReference>
<dbReference type="PANTHER" id="PTHR43343">
    <property type="entry name" value="PEPTIDASE S12"/>
    <property type="match status" value="1"/>
</dbReference>
<dbReference type="RefSeq" id="WP_058874795.1">
    <property type="nucleotide sequence ID" value="NZ_LQBK01000033.1"/>
</dbReference>
<name>A0A0W8I846_KOCRO</name>